<dbReference type="InterPro" id="IPR023393">
    <property type="entry name" value="START-like_dom_sf"/>
</dbReference>
<organism evidence="1 2">
    <name type="scientific">Antrihabitans cavernicola</name>
    <dbReference type="NCBI Taxonomy" id="2495913"/>
    <lineage>
        <taxon>Bacteria</taxon>
        <taxon>Bacillati</taxon>
        <taxon>Actinomycetota</taxon>
        <taxon>Actinomycetes</taxon>
        <taxon>Mycobacteriales</taxon>
        <taxon>Nocardiaceae</taxon>
        <taxon>Antrihabitans</taxon>
    </lineage>
</organism>
<dbReference type="EMBL" id="VLNY01000007">
    <property type="protein sequence ID" value="KAA0021837.1"/>
    <property type="molecule type" value="Genomic_DNA"/>
</dbReference>
<dbReference type="Proteomes" id="UP000322244">
    <property type="component" value="Unassembled WGS sequence"/>
</dbReference>
<keyword evidence="2" id="KW-1185">Reference proteome</keyword>
<dbReference type="Gene3D" id="3.30.530.20">
    <property type="match status" value="1"/>
</dbReference>
<dbReference type="RefSeq" id="WP_149431201.1">
    <property type="nucleotide sequence ID" value="NZ_VLNY01000007.1"/>
</dbReference>
<dbReference type="OrthoDB" id="191189at2"/>
<evidence type="ECO:0000313" key="2">
    <source>
        <dbReference type="Proteomes" id="UP000322244"/>
    </source>
</evidence>
<name>A0A5A7SAH4_9NOCA</name>
<sequence length="142" mass="15500">MEQSITVDIDASPERVWAVLADVERWSEWTETVTSATRLDEGPLQAGSMARLQQPKLPPTEYVVTECQPGHSFTWVATSPGVRTTASHALEPLTDGGTRVRLGVEQSGVLGVVMGRLFFRGLTDRYLATEANGLKARSEGTR</sequence>
<dbReference type="AlphaFoldDB" id="A0A5A7SAH4"/>
<comment type="caution">
    <text evidence="1">The sequence shown here is derived from an EMBL/GenBank/DDBJ whole genome shotgun (WGS) entry which is preliminary data.</text>
</comment>
<accession>A0A5A7SAH4</accession>
<proteinExistence type="predicted"/>
<dbReference type="SUPFAM" id="SSF55961">
    <property type="entry name" value="Bet v1-like"/>
    <property type="match status" value="1"/>
</dbReference>
<dbReference type="InterPro" id="IPR019587">
    <property type="entry name" value="Polyketide_cyclase/dehydratase"/>
</dbReference>
<dbReference type="CDD" id="cd08862">
    <property type="entry name" value="SRPBCC_Smu440-like"/>
    <property type="match status" value="1"/>
</dbReference>
<protein>
    <submittedName>
        <fullName evidence="1">Polyketide cyclase</fullName>
    </submittedName>
</protein>
<evidence type="ECO:0000313" key="1">
    <source>
        <dbReference type="EMBL" id="KAA0021837.1"/>
    </source>
</evidence>
<reference evidence="1 2" key="1">
    <citation type="submission" date="2019-07" db="EMBL/GenBank/DDBJ databases">
        <title>Rhodococcus cavernicolus sp. nov., isolated from a cave.</title>
        <authorList>
            <person name="Lee S.D."/>
        </authorList>
    </citation>
    <scope>NUCLEOTIDE SEQUENCE [LARGE SCALE GENOMIC DNA]</scope>
    <source>
        <strain evidence="1 2">C1-24</strain>
    </source>
</reference>
<gene>
    <name evidence="1" type="ORF">FOY51_15685</name>
</gene>
<dbReference type="Pfam" id="PF10604">
    <property type="entry name" value="Polyketide_cyc2"/>
    <property type="match status" value="1"/>
</dbReference>